<dbReference type="Proteomes" id="UP001201812">
    <property type="component" value="Unassembled WGS sequence"/>
</dbReference>
<feature type="signal peptide" evidence="1">
    <location>
        <begin position="1"/>
        <end position="21"/>
    </location>
</feature>
<protein>
    <submittedName>
        <fullName evidence="3">Cathepsin propeptide inhibitor domain (I29) domain-containing protein</fullName>
    </submittedName>
</protein>
<accession>A0AAD4MT06</accession>
<gene>
    <name evidence="3" type="ORF">DdX_16780</name>
</gene>
<dbReference type="InterPro" id="IPR038765">
    <property type="entry name" value="Papain-like_cys_pep_sf"/>
</dbReference>
<reference evidence="3" key="1">
    <citation type="submission" date="2022-01" db="EMBL/GenBank/DDBJ databases">
        <title>Genome Sequence Resource for Two Populations of Ditylenchus destructor, the Migratory Endoparasitic Phytonematode.</title>
        <authorList>
            <person name="Zhang H."/>
            <person name="Lin R."/>
            <person name="Xie B."/>
        </authorList>
    </citation>
    <scope>NUCLEOTIDE SEQUENCE</scope>
    <source>
        <strain evidence="3">BazhouSP</strain>
    </source>
</reference>
<organism evidence="3 4">
    <name type="scientific">Ditylenchus destructor</name>
    <dbReference type="NCBI Taxonomy" id="166010"/>
    <lineage>
        <taxon>Eukaryota</taxon>
        <taxon>Metazoa</taxon>
        <taxon>Ecdysozoa</taxon>
        <taxon>Nematoda</taxon>
        <taxon>Chromadorea</taxon>
        <taxon>Rhabditida</taxon>
        <taxon>Tylenchina</taxon>
        <taxon>Tylenchomorpha</taxon>
        <taxon>Sphaerularioidea</taxon>
        <taxon>Anguinidae</taxon>
        <taxon>Anguininae</taxon>
        <taxon>Ditylenchus</taxon>
    </lineage>
</organism>
<dbReference type="SMART" id="SM00848">
    <property type="entry name" value="Inhibitor_I29"/>
    <property type="match status" value="1"/>
</dbReference>
<proteinExistence type="predicted"/>
<name>A0AAD4MT06_9BILA</name>
<sequence>MAVLKVLYIFAFFLAVSQVLGNETASTNPDVDKVTDKKYLHEVEVKIPASEADDWAKFRHYIHEYKKVYGSVAEVRLRFDAYKRTMKEAERLQKNDEGTAEFGETKFSDWTTEELKKYPACVQRRVIRQTIPLDE</sequence>
<dbReference type="SUPFAM" id="SSF54001">
    <property type="entry name" value="Cysteine proteinases"/>
    <property type="match status" value="1"/>
</dbReference>
<dbReference type="Gene3D" id="1.10.287.2250">
    <property type="match status" value="1"/>
</dbReference>
<dbReference type="AlphaFoldDB" id="A0AAD4MT06"/>
<evidence type="ECO:0000259" key="2">
    <source>
        <dbReference type="SMART" id="SM00848"/>
    </source>
</evidence>
<evidence type="ECO:0000313" key="3">
    <source>
        <dbReference type="EMBL" id="KAI1700315.1"/>
    </source>
</evidence>
<evidence type="ECO:0000256" key="1">
    <source>
        <dbReference type="SAM" id="SignalP"/>
    </source>
</evidence>
<feature type="domain" description="Cathepsin propeptide inhibitor" evidence="2">
    <location>
        <begin position="58"/>
        <end position="115"/>
    </location>
</feature>
<feature type="chain" id="PRO_5041916720" evidence="1">
    <location>
        <begin position="22"/>
        <end position="135"/>
    </location>
</feature>
<keyword evidence="4" id="KW-1185">Reference proteome</keyword>
<keyword evidence="1" id="KW-0732">Signal</keyword>
<dbReference type="Pfam" id="PF08246">
    <property type="entry name" value="Inhibitor_I29"/>
    <property type="match status" value="1"/>
</dbReference>
<dbReference type="EMBL" id="JAKKPZ010000149">
    <property type="protein sequence ID" value="KAI1700315.1"/>
    <property type="molecule type" value="Genomic_DNA"/>
</dbReference>
<comment type="caution">
    <text evidence="3">The sequence shown here is derived from an EMBL/GenBank/DDBJ whole genome shotgun (WGS) entry which is preliminary data.</text>
</comment>
<dbReference type="InterPro" id="IPR013201">
    <property type="entry name" value="Prot_inhib_I29"/>
</dbReference>
<evidence type="ECO:0000313" key="4">
    <source>
        <dbReference type="Proteomes" id="UP001201812"/>
    </source>
</evidence>